<dbReference type="STRING" id="1685.RY69_1396"/>
<organism evidence="2 3">
    <name type="scientific">Bifidobacterium breve DSM 20213 = JCM 1192</name>
    <dbReference type="NCBI Taxonomy" id="518634"/>
    <lineage>
        <taxon>Bacteria</taxon>
        <taxon>Bacillati</taxon>
        <taxon>Actinomycetota</taxon>
        <taxon>Actinomycetes</taxon>
        <taxon>Bifidobacteriales</taxon>
        <taxon>Bifidobacteriaceae</taxon>
        <taxon>Bifidobacterium</taxon>
    </lineage>
</organism>
<feature type="region of interest" description="Disordered" evidence="1">
    <location>
        <begin position="35"/>
        <end position="70"/>
    </location>
</feature>
<dbReference type="Proteomes" id="UP000003191">
    <property type="component" value="Unassembled WGS sequence"/>
</dbReference>
<dbReference type="AlphaFoldDB" id="D4BN96"/>
<accession>D4BN96</accession>
<dbReference type="EMBL" id="ACCG02000009">
    <property type="protein sequence ID" value="EFE89134.1"/>
    <property type="molecule type" value="Genomic_DNA"/>
</dbReference>
<evidence type="ECO:0000313" key="3">
    <source>
        <dbReference type="Proteomes" id="UP000003191"/>
    </source>
</evidence>
<gene>
    <name evidence="2" type="ORF">BIFBRE_03546</name>
</gene>
<keyword evidence="3" id="KW-1185">Reference proteome</keyword>
<evidence type="ECO:0000256" key="1">
    <source>
        <dbReference type="SAM" id="MobiDB-lite"/>
    </source>
</evidence>
<feature type="compositionally biased region" description="Basic and acidic residues" evidence="1">
    <location>
        <begin position="48"/>
        <end position="63"/>
    </location>
</feature>
<dbReference type="PATRIC" id="fig|518634.7.peg.632"/>
<proteinExistence type="predicted"/>
<evidence type="ECO:0000313" key="2">
    <source>
        <dbReference type="EMBL" id="EFE89134.1"/>
    </source>
</evidence>
<name>D4BN96_BIFBR</name>
<protein>
    <submittedName>
        <fullName evidence="2">Uncharacterized protein</fullName>
    </submittedName>
</protein>
<dbReference type="HOGENOM" id="CLU_190483_0_0_11"/>
<comment type="caution">
    <text evidence="2">The sequence shown here is derived from an EMBL/GenBank/DDBJ whole genome shotgun (WGS) entry which is preliminary data.</text>
</comment>
<sequence length="70" mass="8139">MHARPAHFDRLRPLIVAHARHCSAATLLSDLLSSVTPLPLSRPRPRPPPHELHGLQYHHDQRRQPRGFRY</sequence>
<reference evidence="2 3" key="1">
    <citation type="submission" date="2010-02" db="EMBL/GenBank/DDBJ databases">
        <authorList>
            <person name="Weinstock G."/>
            <person name="Sodergren E."/>
            <person name="Clifton S."/>
            <person name="Fulton L."/>
            <person name="Fulton B."/>
            <person name="Courtney L."/>
            <person name="Fronick C."/>
            <person name="Harrison M."/>
            <person name="Strong C."/>
            <person name="Farmer C."/>
            <person name="Delahaunty K."/>
            <person name="Markovic C."/>
            <person name="Hall O."/>
            <person name="Minx P."/>
            <person name="Tomlinson C."/>
            <person name="Mitreva M."/>
            <person name="Nelson J."/>
            <person name="Hou S."/>
            <person name="Wollam A."/>
            <person name="Pepin K.H."/>
            <person name="Johnson M."/>
            <person name="Bhonagiri V."/>
            <person name="Zhang X."/>
            <person name="Suruliraj S."/>
            <person name="Warren W."/>
            <person name="Chinwalla A."/>
            <person name="Mardis E.R."/>
            <person name="Wilson R.K."/>
        </authorList>
    </citation>
    <scope>NUCLEOTIDE SEQUENCE [LARGE SCALE GENOMIC DNA]</scope>
    <source>
        <strain evidence="2 3">DSM 20213</strain>
    </source>
</reference>